<accession>A0A8J5ECE4</accession>
<dbReference type="InterPro" id="IPR010608">
    <property type="entry name" value="DUF1195"/>
</dbReference>
<evidence type="ECO:0000313" key="3">
    <source>
        <dbReference type="EMBL" id="KAG6471592.1"/>
    </source>
</evidence>
<feature type="region of interest" description="Disordered" evidence="1">
    <location>
        <begin position="137"/>
        <end position="170"/>
    </location>
</feature>
<keyword evidence="2" id="KW-0812">Transmembrane</keyword>
<dbReference type="Proteomes" id="UP000734854">
    <property type="component" value="Unassembled WGS sequence"/>
</dbReference>
<evidence type="ECO:0000256" key="2">
    <source>
        <dbReference type="SAM" id="Phobius"/>
    </source>
</evidence>
<sequence>MNDSDCLLPSTATAVPKRHPSAAAGRYKLWALSAILLLALWSMLTGSVTLKRSALRRIDDDLGGPALDDLDILEMEERQKVVRRMWDVYRSTARLPKFWQQAFEAAYQELAGDDPDSRASAVAEIARLSLRMADLHLLPQHTKNPEPEIEEKDADGTPKSNSSSSSVKAQ</sequence>
<keyword evidence="2" id="KW-0472">Membrane</keyword>
<dbReference type="PANTHER" id="PTHR34358">
    <property type="entry name" value="OS03G0411600 PROTEIN"/>
    <property type="match status" value="1"/>
</dbReference>
<feature type="transmembrane region" description="Helical" evidence="2">
    <location>
        <begin position="29"/>
        <end position="50"/>
    </location>
</feature>
<evidence type="ECO:0008006" key="5">
    <source>
        <dbReference type="Google" id="ProtNLM"/>
    </source>
</evidence>
<gene>
    <name evidence="3" type="ORF">ZIOFF_069036</name>
</gene>
<reference evidence="3 4" key="1">
    <citation type="submission" date="2020-08" db="EMBL/GenBank/DDBJ databases">
        <title>Plant Genome Project.</title>
        <authorList>
            <person name="Zhang R.-G."/>
        </authorList>
    </citation>
    <scope>NUCLEOTIDE SEQUENCE [LARGE SCALE GENOMIC DNA]</scope>
    <source>
        <tissue evidence="3">Rhizome</tissue>
    </source>
</reference>
<proteinExistence type="predicted"/>
<dbReference type="AlphaFoldDB" id="A0A8J5ECE4"/>
<dbReference type="PANTHER" id="PTHR34358:SF2">
    <property type="entry name" value="OS03G0411600 PROTEIN"/>
    <property type="match status" value="1"/>
</dbReference>
<dbReference type="OrthoDB" id="2020737at2759"/>
<name>A0A8J5ECE4_ZINOF</name>
<organism evidence="3 4">
    <name type="scientific">Zingiber officinale</name>
    <name type="common">Ginger</name>
    <name type="synonym">Amomum zingiber</name>
    <dbReference type="NCBI Taxonomy" id="94328"/>
    <lineage>
        <taxon>Eukaryota</taxon>
        <taxon>Viridiplantae</taxon>
        <taxon>Streptophyta</taxon>
        <taxon>Embryophyta</taxon>
        <taxon>Tracheophyta</taxon>
        <taxon>Spermatophyta</taxon>
        <taxon>Magnoliopsida</taxon>
        <taxon>Liliopsida</taxon>
        <taxon>Zingiberales</taxon>
        <taxon>Zingiberaceae</taxon>
        <taxon>Zingiber</taxon>
    </lineage>
</organism>
<dbReference type="EMBL" id="JACMSC010000020">
    <property type="protein sequence ID" value="KAG6471592.1"/>
    <property type="molecule type" value="Genomic_DNA"/>
</dbReference>
<keyword evidence="2" id="KW-1133">Transmembrane helix</keyword>
<comment type="caution">
    <text evidence="3">The sequence shown here is derived from an EMBL/GenBank/DDBJ whole genome shotgun (WGS) entry which is preliminary data.</text>
</comment>
<keyword evidence="4" id="KW-1185">Reference proteome</keyword>
<evidence type="ECO:0000313" key="4">
    <source>
        <dbReference type="Proteomes" id="UP000734854"/>
    </source>
</evidence>
<dbReference type="Pfam" id="PF06708">
    <property type="entry name" value="DUF1195"/>
    <property type="match status" value="1"/>
</dbReference>
<feature type="compositionally biased region" description="Low complexity" evidence="1">
    <location>
        <begin position="160"/>
        <end position="170"/>
    </location>
</feature>
<protein>
    <recommendedName>
        <fullName evidence="5">Transmembrane protein</fullName>
    </recommendedName>
</protein>
<evidence type="ECO:0000256" key="1">
    <source>
        <dbReference type="SAM" id="MobiDB-lite"/>
    </source>
</evidence>